<comment type="subcellular location">
    <subcellularLocation>
        <location evidence="1">Cell membrane</location>
        <topology evidence="1">Multi-pass membrane protein</topology>
    </subcellularLocation>
</comment>
<sequence>MIEDYGTYSFSVREKMRYFLEGLLMAVTLGYLFYKSIMGIIMLCPLILIHFKLKKEELAQKRKWQLNMEFKDGINSLAAALGAGFSVEHAFEEAIKDLRGMYPNGAMIISEFAYIANQIQMNITVEKALYNFGQRSGMEDIISFAEVFSTAKRTGGDLIQIIKTTANIISDKLEVKREIMTMLAGKKLEANIMKYVPAGILCFLSVSSPNLLKPLYHNIFGIILMTILLGVYLYTSRLINKIMNIEI</sequence>
<dbReference type="GO" id="GO:0005886">
    <property type="term" value="C:plasma membrane"/>
    <property type="evidence" value="ECO:0007669"/>
    <property type="project" value="UniProtKB-SubCell"/>
</dbReference>
<dbReference type="PANTHER" id="PTHR35007:SF1">
    <property type="entry name" value="PILUS ASSEMBLY PROTEIN"/>
    <property type="match status" value="1"/>
</dbReference>
<accession>A0A0H5SJQ3</accession>
<keyword evidence="2" id="KW-1003">Cell membrane</keyword>
<dbReference type="RefSeq" id="WP_103203813.1">
    <property type="nucleotide sequence ID" value="NZ_CVTD020000028.1"/>
</dbReference>
<evidence type="ECO:0000256" key="1">
    <source>
        <dbReference type="ARBA" id="ARBA00004651"/>
    </source>
</evidence>
<evidence type="ECO:0000256" key="3">
    <source>
        <dbReference type="ARBA" id="ARBA00022692"/>
    </source>
</evidence>
<dbReference type="Pfam" id="PF00482">
    <property type="entry name" value="T2SSF"/>
    <property type="match status" value="1"/>
</dbReference>
<keyword evidence="9" id="KW-1185">Reference proteome</keyword>
<evidence type="ECO:0000256" key="5">
    <source>
        <dbReference type="ARBA" id="ARBA00023136"/>
    </source>
</evidence>
<dbReference type="InterPro" id="IPR018076">
    <property type="entry name" value="T2SS_GspF_dom"/>
</dbReference>
<organism evidence="8 9">
    <name type="scientific">Herbinix hemicellulosilytica</name>
    <dbReference type="NCBI Taxonomy" id="1564487"/>
    <lineage>
        <taxon>Bacteria</taxon>
        <taxon>Bacillati</taxon>
        <taxon>Bacillota</taxon>
        <taxon>Clostridia</taxon>
        <taxon>Lachnospirales</taxon>
        <taxon>Lachnospiraceae</taxon>
        <taxon>Herbinix</taxon>
    </lineage>
</organism>
<evidence type="ECO:0000259" key="7">
    <source>
        <dbReference type="Pfam" id="PF00482"/>
    </source>
</evidence>
<dbReference type="OrthoDB" id="9796142at2"/>
<dbReference type="Proteomes" id="UP000236497">
    <property type="component" value="Unassembled WGS sequence"/>
</dbReference>
<name>A0A0H5SJQ3_HERHM</name>
<reference evidence="8 9" key="1">
    <citation type="submission" date="2015-06" db="EMBL/GenBank/DDBJ databases">
        <authorList>
            <person name="Wibberg Daniel"/>
        </authorList>
    </citation>
    <scope>NUCLEOTIDE SEQUENCE [LARGE SCALE GENOMIC DNA]</scope>
    <source>
        <strain evidence="8 9">T3/55T</strain>
    </source>
</reference>
<keyword evidence="4 6" id="KW-1133">Transmembrane helix</keyword>
<dbReference type="PANTHER" id="PTHR35007">
    <property type="entry name" value="INTEGRAL MEMBRANE PROTEIN-RELATED"/>
    <property type="match status" value="1"/>
</dbReference>
<evidence type="ECO:0000256" key="2">
    <source>
        <dbReference type="ARBA" id="ARBA00022475"/>
    </source>
</evidence>
<keyword evidence="3 6" id="KW-0812">Transmembrane</keyword>
<dbReference type="AlphaFoldDB" id="A0A0H5SJQ3"/>
<feature type="domain" description="Type II secretion system protein GspF" evidence="7">
    <location>
        <begin position="75"/>
        <end position="204"/>
    </location>
</feature>
<gene>
    <name evidence="8" type="ORF">HHT355_2556</name>
</gene>
<evidence type="ECO:0000313" key="9">
    <source>
        <dbReference type="Proteomes" id="UP000236497"/>
    </source>
</evidence>
<protein>
    <submittedName>
        <fullName evidence="8">Putative membrane protein</fullName>
    </submittedName>
</protein>
<dbReference type="EMBL" id="CVTD020000028">
    <property type="protein sequence ID" value="CRZ35739.1"/>
    <property type="molecule type" value="Genomic_DNA"/>
</dbReference>
<evidence type="ECO:0000313" key="8">
    <source>
        <dbReference type="EMBL" id="CRZ35739.1"/>
    </source>
</evidence>
<proteinExistence type="predicted"/>
<evidence type="ECO:0000256" key="4">
    <source>
        <dbReference type="ARBA" id="ARBA00022989"/>
    </source>
</evidence>
<evidence type="ECO:0000256" key="6">
    <source>
        <dbReference type="SAM" id="Phobius"/>
    </source>
</evidence>
<feature type="transmembrane region" description="Helical" evidence="6">
    <location>
        <begin position="215"/>
        <end position="234"/>
    </location>
</feature>
<keyword evidence="5 6" id="KW-0472">Membrane</keyword>